<evidence type="ECO:0000256" key="1">
    <source>
        <dbReference type="SAM" id="MobiDB-lite"/>
    </source>
</evidence>
<dbReference type="AlphaFoldDB" id="A0A5C3NMB3"/>
<feature type="region of interest" description="Disordered" evidence="1">
    <location>
        <begin position="201"/>
        <end position="238"/>
    </location>
</feature>
<dbReference type="Proteomes" id="UP000308197">
    <property type="component" value="Unassembled WGS sequence"/>
</dbReference>
<keyword evidence="3" id="KW-1185">Reference proteome</keyword>
<feature type="region of interest" description="Disordered" evidence="1">
    <location>
        <begin position="1"/>
        <end position="37"/>
    </location>
</feature>
<gene>
    <name evidence="2" type="ORF">K466DRAFT_607274</name>
</gene>
<protein>
    <submittedName>
        <fullName evidence="2">Uncharacterized protein</fullName>
    </submittedName>
</protein>
<evidence type="ECO:0000313" key="3">
    <source>
        <dbReference type="Proteomes" id="UP000308197"/>
    </source>
</evidence>
<organism evidence="2 3">
    <name type="scientific">Polyporus arcularius HHB13444</name>
    <dbReference type="NCBI Taxonomy" id="1314778"/>
    <lineage>
        <taxon>Eukaryota</taxon>
        <taxon>Fungi</taxon>
        <taxon>Dikarya</taxon>
        <taxon>Basidiomycota</taxon>
        <taxon>Agaricomycotina</taxon>
        <taxon>Agaricomycetes</taxon>
        <taxon>Polyporales</taxon>
        <taxon>Polyporaceae</taxon>
        <taxon>Polyporus</taxon>
    </lineage>
</organism>
<evidence type="ECO:0000313" key="2">
    <source>
        <dbReference type="EMBL" id="TFK78142.1"/>
    </source>
</evidence>
<accession>A0A5C3NMB3</accession>
<sequence length="238" mass="25247">MSNPVTLSTQNEPLRYLPGMKTPGGSEVQVPATQTPRPLHTTGNGDVPHAEPAAVTPLIINNTFDSEDSVVPDTPPGLSPPPLTQRSLLDLSFNVINTAASGGEVVSLGVLMDDASQAYPLPVAQVSLLSLKQPRYPELLQGYWARWRDWLSPVSITRAHPLEPGPLGGSCPARRAGNGHESFARESRLLILDGIRLPLPFGQGGNGTGTEDAEQCKNGSRRQPSQPEPSGSTPTARA</sequence>
<feature type="compositionally biased region" description="Polar residues" evidence="1">
    <location>
        <begin position="1"/>
        <end position="12"/>
    </location>
</feature>
<reference evidence="2 3" key="1">
    <citation type="journal article" date="2019" name="Nat. Ecol. Evol.">
        <title>Megaphylogeny resolves global patterns of mushroom evolution.</title>
        <authorList>
            <person name="Varga T."/>
            <person name="Krizsan K."/>
            <person name="Foldi C."/>
            <person name="Dima B."/>
            <person name="Sanchez-Garcia M."/>
            <person name="Sanchez-Ramirez S."/>
            <person name="Szollosi G.J."/>
            <person name="Szarkandi J.G."/>
            <person name="Papp V."/>
            <person name="Albert L."/>
            <person name="Andreopoulos W."/>
            <person name="Angelini C."/>
            <person name="Antonin V."/>
            <person name="Barry K.W."/>
            <person name="Bougher N.L."/>
            <person name="Buchanan P."/>
            <person name="Buyck B."/>
            <person name="Bense V."/>
            <person name="Catcheside P."/>
            <person name="Chovatia M."/>
            <person name="Cooper J."/>
            <person name="Damon W."/>
            <person name="Desjardin D."/>
            <person name="Finy P."/>
            <person name="Geml J."/>
            <person name="Haridas S."/>
            <person name="Hughes K."/>
            <person name="Justo A."/>
            <person name="Karasinski D."/>
            <person name="Kautmanova I."/>
            <person name="Kiss B."/>
            <person name="Kocsube S."/>
            <person name="Kotiranta H."/>
            <person name="LaButti K.M."/>
            <person name="Lechner B.E."/>
            <person name="Liimatainen K."/>
            <person name="Lipzen A."/>
            <person name="Lukacs Z."/>
            <person name="Mihaltcheva S."/>
            <person name="Morgado L.N."/>
            <person name="Niskanen T."/>
            <person name="Noordeloos M.E."/>
            <person name="Ohm R.A."/>
            <person name="Ortiz-Santana B."/>
            <person name="Ovrebo C."/>
            <person name="Racz N."/>
            <person name="Riley R."/>
            <person name="Savchenko A."/>
            <person name="Shiryaev A."/>
            <person name="Soop K."/>
            <person name="Spirin V."/>
            <person name="Szebenyi C."/>
            <person name="Tomsovsky M."/>
            <person name="Tulloss R.E."/>
            <person name="Uehling J."/>
            <person name="Grigoriev I.V."/>
            <person name="Vagvolgyi C."/>
            <person name="Papp T."/>
            <person name="Martin F.M."/>
            <person name="Miettinen O."/>
            <person name="Hibbett D.S."/>
            <person name="Nagy L.G."/>
        </authorList>
    </citation>
    <scope>NUCLEOTIDE SEQUENCE [LARGE SCALE GENOMIC DNA]</scope>
    <source>
        <strain evidence="2 3">HHB13444</strain>
    </source>
</reference>
<dbReference type="EMBL" id="ML212771">
    <property type="protein sequence ID" value="TFK78142.1"/>
    <property type="molecule type" value="Genomic_DNA"/>
</dbReference>
<feature type="compositionally biased region" description="Polar residues" evidence="1">
    <location>
        <begin position="217"/>
        <end position="238"/>
    </location>
</feature>
<feature type="non-terminal residue" evidence="2">
    <location>
        <position position="238"/>
    </location>
</feature>
<dbReference type="InParanoid" id="A0A5C3NMB3"/>
<proteinExistence type="predicted"/>
<name>A0A5C3NMB3_9APHY</name>